<dbReference type="AlphaFoldDB" id="A0A086Y5X4"/>
<dbReference type="InterPro" id="IPR018114">
    <property type="entry name" value="TRYPSIN_HIS"/>
</dbReference>
<dbReference type="eggNOG" id="COG3591">
    <property type="taxonomic scope" value="Bacteria"/>
</dbReference>
<dbReference type="InterPro" id="IPR001254">
    <property type="entry name" value="Trypsin_dom"/>
</dbReference>
<dbReference type="RefSeq" id="WP_036634702.1">
    <property type="nucleotide sequence ID" value="NZ_JAYRGJ010000003.1"/>
</dbReference>
<dbReference type="SUPFAM" id="SSF50494">
    <property type="entry name" value="Trypsin-like serine proteases"/>
    <property type="match status" value="1"/>
</dbReference>
<dbReference type="GO" id="GO:0004252">
    <property type="term" value="F:serine-type endopeptidase activity"/>
    <property type="evidence" value="ECO:0007669"/>
    <property type="project" value="InterPro"/>
</dbReference>
<proteinExistence type="predicted"/>
<dbReference type="PROSITE" id="PS00134">
    <property type="entry name" value="TRYPSIN_HIS"/>
    <property type="match status" value="1"/>
</dbReference>
<dbReference type="Pfam" id="PF00089">
    <property type="entry name" value="Trypsin"/>
    <property type="match status" value="1"/>
</dbReference>
<evidence type="ECO:0000256" key="1">
    <source>
        <dbReference type="ARBA" id="ARBA00022729"/>
    </source>
</evidence>
<dbReference type="InterPro" id="IPR050966">
    <property type="entry name" value="Glutamyl_endopeptidase"/>
</dbReference>
<name>A0A086Y5X4_9RHOB</name>
<dbReference type="PANTHER" id="PTHR15462">
    <property type="entry name" value="SERINE PROTEASE"/>
    <property type="match status" value="1"/>
</dbReference>
<evidence type="ECO:0000313" key="5">
    <source>
        <dbReference type="Proteomes" id="UP000028824"/>
    </source>
</evidence>
<dbReference type="Proteomes" id="UP000028824">
    <property type="component" value="Unassembled WGS sequence"/>
</dbReference>
<dbReference type="EMBL" id="JFZB01000003">
    <property type="protein sequence ID" value="KFI29674.1"/>
    <property type="molecule type" value="Genomic_DNA"/>
</dbReference>
<feature type="signal peptide" evidence="2">
    <location>
        <begin position="1"/>
        <end position="20"/>
    </location>
</feature>
<dbReference type="InterPro" id="IPR043504">
    <property type="entry name" value="Peptidase_S1_PA_chymotrypsin"/>
</dbReference>
<feature type="chain" id="PRO_5001817488" description="Peptidase S1 domain-containing protein" evidence="2">
    <location>
        <begin position="21"/>
        <end position="257"/>
    </location>
</feature>
<sequence>MLRPIVLTVLLALSPAAAPAQSVPQLMQTGAEGRGWQAVGKLDLGGGSFCTGALIAPDLVLTAAHCLVDKATGKTVDPGQVSFLAGWRNGRAEAYRGARRIAVDPAYAGATGDRVGQMSHDLGLIGLEMPIRLPSLLPLAVDADTPPGPGDPVGVVSYAQGHAEVPALQSMCDVLVRERGVLLMDCKADFGASGSPVMAMRGGEPKIVAVMSAKAMQDGKPVSLAALPADLAGLRAALAAGAAERPTGAGGAKFMRP</sequence>
<keyword evidence="5" id="KW-1185">Reference proteome</keyword>
<reference evidence="4 5" key="1">
    <citation type="submission" date="2014-03" db="EMBL/GenBank/DDBJ databases">
        <title>Genome of Paenirhodobacter enshiensis DW2-9.</title>
        <authorList>
            <person name="Wang D."/>
            <person name="Wang G."/>
        </authorList>
    </citation>
    <scope>NUCLEOTIDE SEQUENCE [LARGE SCALE GENOMIC DNA]</scope>
    <source>
        <strain evidence="4 5">DW2-9</strain>
    </source>
</reference>
<dbReference type="STRING" id="1105367.CG50_08545"/>
<evidence type="ECO:0000313" key="4">
    <source>
        <dbReference type="EMBL" id="KFI29674.1"/>
    </source>
</evidence>
<protein>
    <recommendedName>
        <fullName evidence="3">Peptidase S1 domain-containing protein</fullName>
    </recommendedName>
</protein>
<evidence type="ECO:0000256" key="2">
    <source>
        <dbReference type="SAM" id="SignalP"/>
    </source>
</evidence>
<dbReference type="Gene3D" id="2.40.10.10">
    <property type="entry name" value="Trypsin-like serine proteases"/>
    <property type="match status" value="2"/>
</dbReference>
<accession>A0A086Y5X4</accession>
<dbReference type="GO" id="GO:0006508">
    <property type="term" value="P:proteolysis"/>
    <property type="evidence" value="ECO:0007669"/>
    <property type="project" value="InterPro"/>
</dbReference>
<feature type="domain" description="Peptidase S1" evidence="3">
    <location>
        <begin position="35"/>
        <end position="213"/>
    </location>
</feature>
<comment type="caution">
    <text evidence="4">The sequence shown here is derived from an EMBL/GenBank/DDBJ whole genome shotgun (WGS) entry which is preliminary data.</text>
</comment>
<dbReference type="PANTHER" id="PTHR15462:SF8">
    <property type="entry name" value="SERINE PROTEASE"/>
    <property type="match status" value="1"/>
</dbReference>
<keyword evidence="1 2" id="KW-0732">Signal</keyword>
<dbReference type="OrthoDB" id="267336at2"/>
<organism evidence="4 5">
    <name type="scientific">Paenirhodobacter enshiensis</name>
    <dbReference type="NCBI Taxonomy" id="1105367"/>
    <lineage>
        <taxon>Bacteria</taxon>
        <taxon>Pseudomonadati</taxon>
        <taxon>Pseudomonadota</taxon>
        <taxon>Alphaproteobacteria</taxon>
        <taxon>Rhodobacterales</taxon>
        <taxon>Rhodobacter group</taxon>
        <taxon>Paenirhodobacter</taxon>
    </lineage>
</organism>
<dbReference type="InterPro" id="IPR009003">
    <property type="entry name" value="Peptidase_S1_PA"/>
</dbReference>
<gene>
    <name evidence="4" type="ORF">CG50_08545</name>
</gene>
<evidence type="ECO:0000259" key="3">
    <source>
        <dbReference type="Pfam" id="PF00089"/>
    </source>
</evidence>